<evidence type="ECO:0000259" key="8">
    <source>
        <dbReference type="PROSITE" id="PS50110"/>
    </source>
</evidence>
<evidence type="ECO:0000256" key="1">
    <source>
        <dbReference type="ARBA" id="ARBA00022741"/>
    </source>
</evidence>
<accession>A0A6B3LJ23</accession>
<dbReference type="PROSITE" id="PS50110">
    <property type="entry name" value="RESPONSE_REGULATORY"/>
    <property type="match status" value="1"/>
</dbReference>
<dbReference type="InterPro" id="IPR058031">
    <property type="entry name" value="AAA_lid_NorR"/>
</dbReference>
<dbReference type="Gene3D" id="1.10.10.60">
    <property type="entry name" value="Homeodomain-like"/>
    <property type="match status" value="1"/>
</dbReference>
<dbReference type="SMART" id="SM00448">
    <property type="entry name" value="REC"/>
    <property type="match status" value="1"/>
</dbReference>
<feature type="domain" description="Sigma-54 factor interaction" evidence="7">
    <location>
        <begin position="147"/>
        <end position="376"/>
    </location>
</feature>
<feature type="modified residue" description="4-aspartylphosphate" evidence="6">
    <location>
        <position position="57"/>
    </location>
</feature>
<dbReference type="GO" id="GO:0000160">
    <property type="term" value="P:phosphorelay signal transduction system"/>
    <property type="evidence" value="ECO:0007669"/>
    <property type="project" value="InterPro"/>
</dbReference>
<evidence type="ECO:0000256" key="5">
    <source>
        <dbReference type="ARBA" id="ARBA00023163"/>
    </source>
</evidence>
<dbReference type="PRINTS" id="PR01590">
    <property type="entry name" value="HTHFIS"/>
</dbReference>
<dbReference type="GO" id="GO:0043565">
    <property type="term" value="F:sequence-specific DNA binding"/>
    <property type="evidence" value="ECO:0007669"/>
    <property type="project" value="InterPro"/>
</dbReference>
<dbReference type="Pfam" id="PF00158">
    <property type="entry name" value="Sigma54_activat"/>
    <property type="match status" value="1"/>
</dbReference>
<sequence>MATGKTGSVLIVDDESDVLFALKMLLKTEVKEVVTEKNPDNLLSLLSKQKFDAIFLDMNFKSALNTGNEGIFWLRQILEKDKDATVILITAYGDVELAVKSLKQGAYDFIVKPWHNDKLLETLHNALQAKNGKKNGKATIATQHTTILGQSEALQETLHKIEKIAPTEANVLILGENGTGKELVARALHEKSFRANKPFISVDMGALTDSLFESELFGYKKGAFTDAREDRPGRFEAANGGTLFLDEIGNISPAMQAKLLTVLQNRQVTPLGSNTPVPVDIRLISATNEPIYELAAKNLFRKDLIYRINTVEITLPPLRQRHGDIELLVKHFAEIYAQKNHKPVPELAPTTLQKLNQHSWPGNVRELQHAVERAIILAEGNVLQPQDFSFSPMEMATIAAPTIPAFAADAGMPLSEIERETIRRVIEKNKGNISKAAKELGLTRTALYRRLNKYDI</sequence>
<dbReference type="InterPro" id="IPR001789">
    <property type="entry name" value="Sig_transdc_resp-reg_receiver"/>
</dbReference>
<keyword evidence="6" id="KW-0597">Phosphoprotein</keyword>
<protein>
    <submittedName>
        <fullName evidence="9">Sigma-54-dependent Fis family transcriptional regulator</fullName>
    </submittedName>
</protein>
<proteinExistence type="predicted"/>
<dbReference type="Pfam" id="PF02954">
    <property type="entry name" value="HTH_8"/>
    <property type="match status" value="1"/>
</dbReference>
<dbReference type="EMBL" id="JAAGWD010000001">
    <property type="protein sequence ID" value="NEM96982.1"/>
    <property type="molecule type" value="Genomic_DNA"/>
</dbReference>
<organism evidence="9 10">
    <name type="scientific">Pontibacter burrus</name>
    <dbReference type="NCBI Taxonomy" id="2704466"/>
    <lineage>
        <taxon>Bacteria</taxon>
        <taxon>Pseudomonadati</taxon>
        <taxon>Bacteroidota</taxon>
        <taxon>Cytophagia</taxon>
        <taxon>Cytophagales</taxon>
        <taxon>Hymenobacteraceae</taxon>
        <taxon>Pontibacter</taxon>
    </lineage>
</organism>
<dbReference type="InterPro" id="IPR027417">
    <property type="entry name" value="P-loop_NTPase"/>
</dbReference>
<feature type="domain" description="Response regulatory" evidence="8">
    <location>
        <begin position="8"/>
        <end position="127"/>
    </location>
</feature>
<keyword evidence="1" id="KW-0547">Nucleotide-binding</keyword>
<evidence type="ECO:0000313" key="9">
    <source>
        <dbReference type="EMBL" id="NEM96982.1"/>
    </source>
</evidence>
<dbReference type="SUPFAM" id="SSF52172">
    <property type="entry name" value="CheY-like"/>
    <property type="match status" value="1"/>
</dbReference>
<dbReference type="PROSITE" id="PS00676">
    <property type="entry name" value="SIGMA54_INTERACT_2"/>
    <property type="match status" value="1"/>
</dbReference>
<dbReference type="Gene3D" id="3.40.50.2300">
    <property type="match status" value="1"/>
</dbReference>
<evidence type="ECO:0000256" key="6">
    <source>
        <dbReference type="PROSITE-ProRule" id="PRU00169"/>
    </source>
</evidence>
<dbReference type="AlphaFoldDB" id="A0A6B3LJ23"/>
<keyword evidence="4" id="KW-0238">DNA-binding</keyword>
<dbReference type="GO" id="GO:0005524">
    <property type="term" value="F:ATP binding"/>
    <property type="evidence" value="ECO:0007669"/>
    <property type="project" value="UniProtKB-KW"/>
</dbReference>
<dbReference type="RefSeq" id="WP_163912838.1">
    <property type="nucleotide sequence ID" value="NZ_JAAGWD010000001.1"/>
</dbReference>
<dbReference type="SUPFAM" id="SSF52540">
    <property type="entry name" value="P-loop containing nucleoside triphosphate hydrolases"/>
    <property type="match status" value="1"/>
</dbReference>
<dbReference type="SMART" id="SM00382">
    <property type="entry name" value="AAA"/>
    <property type="match status" value="1"/>
</dbReference>
<evidence type="ECO:0000313" key="10">
    <source>
        <dbReference type="Proteomes" id="UP000474777"/>
    </source>
</evidence>
<dbReference type="Pfam" id="PF25601">
    <property type="entry name" value="AAA_lid_14"/>
    <property type="match status" value="1"/>
</dbReference>
<dbReference type="InterPro" id="IPR025944">
    <property type="entry name" value="Sigma_54_int_dom_CS"/>
</dbReference>
<keyword evidence="3" id="KW-0805">Transcription regulation</keyword>
<dbReference type="InterPro" id="IPR003593">
    <property type="entry name" value="AAA+_ATPase"/>
</dbReference>
<dbReference type="InterPro" id="IPR011006">
    <property type="entry name" value="CheY-like_superfamily"/>
</dbReference>
<keyword evidence="10" id="KW-1185">Reference proteome</keyword>
<dbReference type="PANTHER" id="PTHR32071">
    <property type="entry name" value="TRANSCRIPTIONAL REGULATORY PROTEIN"/>
    <property type="match status" value="1"/>
</dbReference>
<evidence type="ECO:0000259" key="7">
    <source>
        <dbReference type="PROSITE" id="PS50045"/>
    </source>
</evidence>
<dbReference type="SUPFAM" id="SSF46689">
    <property type="entry name" value="Homeodomain-like"/>
    <property type="match status" value="1"/>
</dbReference>
<dbReference type="InterPro" id="IPR009057">
    <property type="entry name" value="Homeodomain-like_sf"/>
</dbReference>
<keyword evidence="2" id="KW-0067">ATP-binding</keyword>
<dbReference type="InterPro" id="IPR002197">
    <property type="entry name" value="HTH_Fis"/>
</dbReference>
<evidence type="ECO:0000256" key="3">
    <source>
        <dbReference type="ARBA" id="ARBA00023015"/>
    </source>
</evidence>
<reference evidence="9 10" key="1">
    <citation type="submission" date="2020-02" db="EMBL/GenBank/DDBJ databases">
        <authorList>
            <person name="Kim M.K."/>
        </authorList>
    </citation>
    <scope>NUCLEOTIDE SEQUENCE [LARGE SCALE GENOMIC DNA]</scope>
    <source>
        <strain evidence="9 10">BT327</strain>
    </source>
</reference>
<dbReference type="Gene3D" id="3.40.50.300">
    <property type="entry name" value="P-loop containing nucleotide triphosphate hydrolases"/>
    <property type="match status" value="1"/>
</dbReference>
<dbReference type="InterPro" id="IPR002078">
    <property type="entry name" value="Sigma_54_int"/>
</dbReference>
<gene>
    <name evidence="9" type="ORF">GXP69_04675</name>
</gene>
<dbReference type="PROSITE" id="PS50045">
    <property type="entry name" value="SIGMA54_INTERACT_4"/>
    <property type="match status" value="1"/>
</dbReference>
<keyword evidence="5" id="KW-0804">Transcription</keyword>
<dbReference type="InterPro" id="IPR025943">
    <property type="entry name" value="Sigma_54_int_dom_ATP-bd_2"/>
</dbReference>
<dbReference type="Proteomes" id="UP000474777">
    <property type="component" value="Unassembled WGS sequence"/>
</dbReference>
<dbReference type="PROSITE" id="PS00688">
    <property type="entry name" value="SIGMA54_INTERACT_3"/>
    <property type="match status" value="1"/>
</dbReference>
<dbReference type="CDD" id="cd00009">
    <property type="entry name" value="AAA"/>
    <property type="match status" value="1"/>
</dbReference>
<dbReference type="GO" id="GO:0006355">
    <property type="term" value="P:regulation of DNA-templated transcription"/>
    <property type="evidence" value="ECO:0007669"/>
    <property type="project" value="InterPro"/>
</dbReference>
<comment type="caution">
    <text evidence="9">The sequence shown here is derived from an EMBL/GenBank/DDBJ whole genome shotgun (WGS) entry which is preliminary data.</text>
</comment>
<dbReference type="FunFam" id="3.40.50.300:FF:000006">
    <property type="entry name" value="DNA-binding transcriptional regulator NtrC"/>
    <property type="match status" value="1"/>
</dbReference>
<name>A0A6B3LJ23_9BACT</name>
<evidence type="ECO:0000256" key="2">
    <source>
        <dbReference type="ARBA" id="ARBA00022840"/>
    </source>
</evidence>
<dbReference type="PANTHER" id="PTHR32071:SF113">
    <property type="entry name" value="ALGINATE BIOSYNTHESIS TRANSCRIPTIONAL REGULATORY PROTEIN ALGB"/>
    <property type="match status" value="1"/>
</dbReference>
<dbReference type="Gene3D" id="1.10.8.60">
    <property type="match status" value="1"/>
</dbReference>
<dbReference type="Pfam" id="PF00072">
    <property type="entry name" value="Response_reg"/>
    <property type="match status" value="1"/>
</dbReference>
<evidence type="ECO:0000256" key="4">
    <source>
        <dbReference type="ARBA" id="ARBA00023125"/>
    </source>
</evidence>